<keyword evidence="2" id="KW-1185">Reference proteome</keyword>
<dbReference type="GeneID" id="24437394"/>
<accession>W7XJU3</accession>
<reference evidence="2" key="1">
    <citation type="journal article" date="2006" name="PLoS Biol.">
        <title>Macronuclear genome sequence of the ciliate Tetrahymena thermophila, a model eukaryote.</title>
        <authorList>
            <person name="Eisen J.A."/>
            <person name="Coyne R.S."/>
            <person name="Wu M."/>
            <person name="Wu D."/>
            <person name="Thiagarajan M."/>
            <person name="Wortman J.R."/>
            <person name="Badger J.H."/>
            <person name="Ren Q."/>
            <person name="Amedeo P."/>
            <person name="Jones K.M."/>
            <person name="Tallon L.J."/>
            <person name="Delcher A.L."/>
            <person name="Salzberg S.L."/>
            <person name="Silva J.C."/>
            <person name="Haas B.J."/>
            <person name="Majoros W.H."/>
            <person name="Farzad M."/>
            <person name="Carlton J.M."/>
            <person name="Smith R.K. Jr."/>
            <person name="Garg J."/>
            <person name="Pearlman R.E."/>
            <person name="Karrer K.M."/>
            <person name="Sun L."/>
            <person name="Manning G."/>
            <person name="Elde N.C."/>
            <person name="Turkewitz A.P."/>
            <person name="Asai D.J."/>
            <person name="Wilkes D.E."/>
            <person name="Wang Y."/>
            <person name="Cai H."/>
            <person name="Collins K."/>
            <person name="Stewart B.A."/>
            <person name="Lee S.R."/>
            <person name="Wilamowska K."/>
            <person name="Weinberg Z."/>
            <person name="Ruzzo W.L."/>
            <person name="Wloga D."/>
            <person name="Gaertig J."/>
            <person name="Frankel J."/>
            <person name="Tsao C.-C."/>
            <person name="Gorovsky M.A."/>
            <person name="Keeling P.J."/>
            <person name="Waller R.F."/>
            <person name="Patron N.J."/>
            <person name="Cherry J.M."/>
            <person name="Stover N.A."/>
            <person name="Krieger C.J."/>
            <person name="del Toro C."/>
            <person name="Ryder H.F."/>
            <person name="Williamson S.C."/>
            <person name="Barbeau R.A."/>
            <person name="Hamilton E.P."/>
            <person name="Orias E."/>
        </authorList>
    </citation>
    <scope>NUCLEOTIDE SEQUENCE [LARGE SCALE GENOMIC DNA]</scope>
    <source>
        <strain evidence="2">SB210</strain>
    </source>
</reference>
<gene>
    <name evidence="1" type="ORF">TTHERM_000127179</name>
</gene>
<sequence length="74" mass="9036">MFKIKFLFQLFYQLQSFYDLKIYYLFFLVDIRNIVKYNSSFINNQSINKSGKQARKQSRIFILKNLVFLLPLLI</sequence>
<proteinExistence type="predicted"/>
<name>W7XJU3_TETTS</name>
<dbReference type="KEGG" id="tet:TTHERM_000127179"/>
<protein>
    <submittedName>
        <fullName evidence="1">Uncharacterized protein</fullName>
    </submittedName>
</protein>
<evidence type="ECO:0000313" key="1">
    <source>
        <dbReference type="EMBL" id="EWS74334.1"/>
    </source>
</evidence>
<dbReference type="RefSeq" id="XP_012653155.1">
    <property type="nucleotide sequence ID" value="XM_012797701.1"/>
</dbReference>
<dbReference type="InParanoid" id="W7XJU3"/>
<evidence type="ECO:0000313" key="2">
    <source>
        <dbReference type="Proteomes" id="UP000009168"/>
    </source>
</evidence>
<dbReference type="Proteomes" id="UP000009168">
    <property type="component" value="Unassembled WGS sequence"/>
</dbReference>
<dbReference type="AlphaFoldDB" id="W7XJU3"/>
<dbReference type="EMBL" id="GG662699">
    <property type="protein sequence ID" value="EWS74334.1"/>
    <property type="molecule type" value="Genomic_DNA"/>
</dbReference>
<organism evidence="1 2">
    <name type="scientific">Tetrahymena thermophila (strain SB210)</name>
    <dbReference type="NCBI Taxonomy" id="312017"/>
    <lineage>
        <taxon>Eukaryota</taxon>
        <taxon>Sar</taxon>
        <taxon>Alveolata</taxon>
        <taxon>Ciliophora</taxon>
        <taxon>Intramacronucleata</taxon>
        <taxon>Oligohymenophorea</taxon>
        <taxon>Hymenostomatida</taxon>
        <taxon>Tetrahymenina</taxon>
        <taxon>Tetrahymenidae</taxon>
        <taxon>Tetrahymena</taxon>
    </lineage>
</organism>